<accession>A0A811VF31</accession>
<reference evidence="1" key="1">
    <citation type="submission" date="2020-11" db="EMBL/GenBank/DDBJ databases">
        <authorList>
            <person name="Whitehead M."/>
        </authorList>
    </citation>
    <scope>NUCLEOTIDE SEQUENCE</scope>
    <source>
        <strain evidence="1">EGII</strain>
    </source>
</reference>
<proteinExistence type="predicted"/>
<dbReference type="AlphaFoldDB" id="A0A811VF31"/>
<dbReference type="Proteomes" id="UP000606786">
    <property type="component" value="Unassembled WGS sequence"/>
</dbReference>
<comment type="caution">
    <text evidence="1">The sequence shown here is derived from an EMBL/GenBank/DDBJ whole genome shotgun (WGS) entry which is preliminary data.</text>
</comment>
<gene>
    <name evidence="1" type="ORF">CCAP1982_LOCUS22901</name>
</gene>
<evidence type="ECO:0000313" key="2">
    <source>
        <dbReference type="Proteomes" id="UP000606786"/>
    </source>
</evidence>
<evidence type="ECO:0000313" key="1">
    <source>
        <dbReference type="EMBL" id="CAD7014938.1"/>
    </source>
</evidence>
<name>A0A811VF31_CERCA</name>
<keyword evidence="2" id="KW-1185">Reference proteome</keyword>
<sequence length="139" mass="16251">MRAWASLFRYCTARRENRLVAEINTRDKHHAKLCKKPKFTTTPTHACFAARLAMREYRRNTQVGVCGQVIWKQFMVVCLLPANVVSMQQLLLIQSLFYFPCPAPSFSCSELFFNNISFLLYQQKPFGNCRIIAMTYRKL</sequence>
<protein>
    <submittedName>
        <fullName evidence="1">(Mediterranean fruit fly) hypothetical protein</fullName>
    </submittedName>
</protein>
<dbReference type="EMBL" id="CAJHJT010000056">
    <property type="protein sequence ID" value="CAD7014938.1"/>
    <property type="molecule type" value="Genomic_DNA"/>
</dbReference>
<organism evidence="1 2">
    <name type="scientific">Ceratitis capitata</name>
    <name type="common">Mediterranean fruit fly</name>
    <name type="synonym">Tephritis capitata</name>
    <dbReference type="NCBI Taxonomy" id="7213"/>
    <lineage>
        <taxon>Eukaryota</taxon>
        <taxon>Metazoa</taxon>
        <taxon>Ecdysozoa</taxon>
        <taxon>Arthropoda</taxon>
        <taxon>Hexapoda</taxon>
        <taxon>Insecta</taxon>
        <taxon>Pterygota</taxon>
        <taxon>Neoptera</taxon>
        <taxon>Endopterygota</taxon>
        <taxon>Diptera</taxon>
        <taxon>Brachycera</taxon>
        <taxon>Muscomorpha</taxon>
        <taxon>Tephritoidea</taxon>
        <taxon>Tephritidae</taxon>
        <taxon>Ceratitis</taxon>
        <taxon>Ceratitis</taxon>
    </lineage>
</organism>